<protein>
    <submittedName>
        <fullName evidence="1">Uncharacterized protein</fullName>
    </submittedName>
</protein>
<accession>A0A0F8XZ30</accession>
<organism evidence="1">
    <name type="scientific">marine sediment metagenome</name>
    <dbReference type="NCBI Taxonomy" id="412755"/>
    <lineage>
        <taxon>unclassified sequences</taxon>
        <taxon>metagenomes</taxon>
        <taxon>ecological metagenomes</taxon>
    </lineage>
</organism>
<reference evidence="1" key="1">
    <citation type="journal article" date="2015" name="Nature">
        <title>Complex archaea that bridge the gap between prokaryotes and eukaryotes.</title>
        <authorList>
            <person name="Spang A."/>
            <person name="Saw J.H."/>
            <person name="Jorgensen S.L."/>
            <person name="Zaremba-Niedzwiedzka K."/>
            <person name="Martijn J."/>
            <person name="Lind A.E."/>
            <person name="van Eijk R."/>
            <person name="Schleper C."/>
            <person name="Guy L."/>
            <person name="Ettema T.J."/>
        </authorList>
    </citation>
    <scope>NUCLEOTIDE SEQUENCE</scope>
</reference>
<proteinExistence type="predicted"/>
<sequence length="66" mass="7135">MKLILVSPPFGEQGQKSKGLPIAPPVLEYLAGLTRRVQPLVELSLVDANKTEAIWAVAVINPSKKI</sequence>
<dbReference type="AlphaFoldDB" id="A0A0F8XZ30"/>
<name>A0A0F8XZ30_9ZZZZ</name>
<dbReference type="EMBL" id="LAZR01069677">
    <property type="protein sequence ID" value="KKK47239.1"/>
    <property type="molecule type" value="Genomic_DNA"/>
</dbReference>
<comment type="caution">
    <text evidence="1">The sequence shown here is derived from an EMBL/GenBank/DDBJ whole genome shotgun (WGS) entry which is preliminary data.</text>
</comment>
<evidence type="ECO:0000313" key="1">
    <source>
        <dbReference type="EMBL" id="KKK47239.1"/>
    </source>
</evidence>
<gene>
    <name evidence="1" type="ORF">LCGC14_3157200</name>
</gene>